<evidence type="ECO:0000256" key="1">
    <source>
        <dbReference type="ARBA" id="ARBA00009477"/>
    </source>
</evidence>
<dbReference type="KEGG" id="halc:EY643_16800"/>
<dbReference type="NCBIfam" id="TIGR01730">
    <property type="entry name" value="RND_mfp"/>
    <property type="match status" value="1"/>
</dbReference>
<evidence type="ECO:0000313" key="8">
    <source>
        <dbReference type="Proteomes" id="UP000326287"/>
    </source>
</evidence>
<proteinExistence type="inferred from homology"/>
<dbReference type="InterPro" id="IPR006143">
    <property type="entry name" value="RND_pump_MFP"/>
</dbReference>
<feature type="coiled-coil region" evidence="2">
    <location>
        <begin position="107"/>
        <end position="158"/>
    </location>
</feature>
<dbReference type="EMBL" id="CP036422">
    <property type="protein sequence ID" value="QFU77181.1"/>
    <property type="molecule type" value="Genomic_DNA"/>
</dbReference>
<evidence type="ECO:0000313" key="7">
    <source>
        <dbReference type="EMBL" id="QFU77181.1"/>
    </source>
</evidence>
<feature type="domain" description="YknX-like C-terminal permuted SH3-like" evidence="6">
    <location>
        <begin position="285"/>
        <end position="353"/>
    </location>
</feature>
<dbReference type="OrthoDB" id="5730196at2"/>
<dbReference type="Proteomes" id="UP000326287">
    <property type="component" value="Chromosome"/>
</dbReference>
<protein>
    <submittedName>
        <fullName evidence="7">Efflux RND transporter periplasmic adaptor subunit</fullName>
    </submittedName>
</protein>
<organism evidence="7 8">
    <name type="scientific">Halioglobus maricola</name>
    <dbReference type="NCBI Taxonomy" id="2601894"/>
    <lineage>
        <taxon>Bacteria</taxon>
        <taxon>Pseudomonadati</taxon>
        <taxon>Pseudomonadota</taxon>
        <taxon>Gammaproteobacteria</taxon>
        <taxon>Cellvibrionales</taxon>
        <taxon>Halieaceae</taxon>
        <taxon>Halioglobus</taxon>
    </lineage>
</organism>
<comment type="similarity">
    <text evidence="1">Belongs to the membrane fusion protein (MFP) (TC 8.A.1) family.</text>
</comment>
<dbReference type="Pfam" id="PF25954">
    <property type="entry name" value="Beta-barrel_RND_2"/>
    <property type="match status" value="1"/>
</dbReference>
<dbReference type="Pfam" id="PF25917">
    <property type="entry name" value="BSH_RND"/>
    <property type="match status" value="1"/>
</dbReference>
<evidence type="ECO:0000259" key="5">
    <source>
        <dbReference type="Pfam" id="PF25954"/>
    </source>
</evidence>
<gene>
    <name evidence="7" type="ORF">EY643_16800</name>
</gene>
<dbReference type="Gene3D" id="1.10.287.470">
    <property type="entry name" value="Helix hairpin bin"/>
    <property type="match status" value="1"/>
</dbReference>
<evidence type="ECO:0000259" key="6">
    <source>
        <dbReference type="Pfam" id="PF25989"/>
    </source>
</evidence>
<dbReference type="PRINTS" id="PR01490">
    <property type="entry name" value="RTXTOXIND"/>
</dbReference>
<dbReference type="InterPro" id="IPR058637">
    <property type="entry name" value="YknX-like_C"/>
</dbReference>
<dbReference type="Gene3D" id="2.40.30.170">
    <property type="match status" value="1"/>
</dbReference>
<sequence>MNRRLAVLLSCIFIVACSDSGSQIEKTNDARLVRVKAKLPEQRDIQYVLTALGNVESIYDPTVSAETAGQVQRISVREGDGVTVGQQLVALDNTLHSIETSKAEAELRRAEVLLDNQGKEVKRLEKLSESQSVSRDNLEDEQAQQEILRAQRDVARKQWEQALYLQSKTEVISPIAGLVARRHVSPGDFVTSGQPLFDLLSIDRLRARIAFPEHDASQIALGKEVQLTTPAAPDVIAIGEVTAINPQIKMHNRAVEITVEFDNPGGWLPGASVDATLVVEERPRALTVPITALSNRGGKDVVFRVSNGVAATLPVELGWREEDWVELVSGVTEHDIIITEGAALISQGSAVEVSPEEQRATGAALEEEAL</sequence>
<dbReference type="PANTHER" id="PTHR30469:SF15">
    <property type="entry name" value="HLYD FAMILY OF SECRETION PROTEINS"/>
    <property type="match status" value="1"/>
</dbReference>
<name>A0A5P9NMY2_9GAMM</name>
<dbReference type="GO" id="GO:0015562">
    <property type="term" value="F:efflux transmembrane transporter activity"/>
    <property type="evidence" value="ECO:0007669"/>
    <property type="project" value="TreeGrafter"/>
</dbReference>
<accession>A0A5P9NMY2</accession>
<dbReference type="InterPro" id="IPR058625">
    <property type="entry name" value="MdtA-like_BSH"/>
</dbReference>
<keyword evidence="2" id="KW-0175">Coiled coil</keyword>
<keyword evidence="8" id="KW-1185">Reference proteome</keyword>
<reference evidence="7 8" key="1">
    <citation type="submission" date="2019-02" db="EMBL/GenBank/DDBJ databases">
        <authorList>
            <person name="Li S.-H."/>
        </authorList>
    </citation>
    <scope>NUCLEOTIDE SEQUENCE [LARGE SCALE GENOMIC DNA]</scope>
    <source>
        <strain evidence="7 8">IMCC14385</strain>
    </source>
</reference>
<dbReference type="PANTHER" id="PTHR30469">
    <property type="entry name" value="MULTIDRUG RESISTANCE PROTEIN MDTA"/>
    <property type="match status" value="1"/>
</dbReference>
<evidence type="ECO:0000256" key="3">
    <source>
        <dbReference type="SAM" id="MobiDB-lite"/>
    </source>
</evidence>
<dbReference type="AlphaFoldDB" id="A0A5P9NMY2"/>
<dbReference type="Gene3D" id="2.40.420.20">
    <property type="match status" value="1"/>
</dbReference>
<dbReference type="PROSITE" id="PS51257">
    <property type="entry name" value="PROKAR_LIPOPROTEIN"/>
    <property type="match status" value="1"/>
</dbReference>
<feature type="domain" description="CusB-like beta-barrel" evidence="5">
    <location>
        <begin position="209"/>
        <end position="277"/>
    </location>
</feature>
<evidence type="ECO:0000256" key="2">
    <source>
        <dbReference type="SAM" id="Coils"/>
    </source>
</evidence>
<dbReference type="InterPro" id="IPR058792">
    <property type="entry name" value="Beta-barrel_RND_2"/>
</dbReference>
<dbReference type="SUPFAM" id="SSF111369">
    <property type="entry name" value="HlyD-like secretion proteins"/>
    <property type="match status" value="1"/>
</dbReference>
<dbReference type="Gene3D" id="2.40.50.100">
    <property type="match status" value="1"/>
</dbReference>
<feature type="domain" description="Multidrug resistance protein MdtA-like barrel-sandwich hybrid" evidence="4">
    <location>
        <begin position="62"/>
        <end position="197"/>
    </location>
</feature>
<evidence type="ECO:0000259" key="4">
    <source>
        <dbReference type="Pfam" id="PF25917"/>
    </source>
</evidence>
<dbReference type="RefSeq" id="WP_153240326.1">
    <property type="nucleotide sequence ID" value="NZ_CP036422.1"/>
</dbReference>
<dbReference type="GO" id="GO:1990281">
    <property type="term" value="C:efflux pump complex"/>
    <property type="evidence" value="ECO:0007669"/>
    <property type="project" value="TreeGrafter"/>
</dbReference>
<dbReference type="Pfam" id="PF25989">
    <property type="entry name" value="YknX_C"/>
    <property type="match status" value="1"/>
</dbReference>
<feature type="region of interest" description="Disordered" evidence="3">
    <location>
        <begin position="349"/>
        <end position="370"/>
    </location>
</feature>